<dbReference type="AlphaFoldDB" id="A0AAW0J3W3"/>
<gene>
    <name evidence="1" type="primary">matK_1</name>
    <name evidence="1" type="ORF">CFP56_037641</name>
</gene>
<protein>
    <submittedName>
        <fullName evidence="1">Maturase K</fullName>
    </submittedName>
</protein>
<reference evidence="1 2" key="1">
    <citation type="journal article" date="2018" name="Sci. Data">
        <title>The draft genome sequence of cork oak.</title>
        <authorList>
            <person name="Ramos A.M."/>
            <person name="Usie A."/>
            <person name="Barbosa P."/>
            <person name="Barros P.M."/>
            <person name="Capote T."/>
            <person name="Chaves I."/>
            <person name="Simoes F."/>
            <person name="Abreu I."/>
            <person name="Carrasquinho I."/>
            <person name="Faro C."/>
            <person name="Guimaraes J.B."/>
            <person name="Mendonca D."/>
            <person name="Nobrega F."/>
            <person name="Rodrigues L."/>
            <person name="Saibo N.J.M."/>
            <person name="Varela M.C."/>
            <person name="Egas C."/>
            <person name="Matos J."/>
            <person name="Miguel C.M."/>
            <person name="Oliveira M.M."/>
            <person name="Ricardo C.P."/>
            <person name="Goncalves S."/>
        </authorList>
    </citation>
    <scope>NUCLEOTIDE SEQUENCE [LARGE SCALE GENOMIC DNA]</scope>
    <source>
        <strain evidence="2">cv. HL8</strain>
    </source>
</reference>
<keyword evidence="2" id="KW-1185">Reference proteome</keyword>
<sequence length="68" mass="7990">MKKSFSLLQRILIKKEYSGFGILPRILYRGRGVISLIFPRASFALRRLYSGRVWYLDIIFINGLSNHE</sequence>
<accession>A0AAW0J3W3</accession>
<name>A0AAW0J3W3_QUESU</name>
<dbReference type="Proteomes" id="UP000237347">
    <property type="component" value="Unassembled WGS sequence"/>
</dbReference>
<proteinExistence type="predicted"/>
<organism evidence="1 2">
    <name type="scientific">Quercus suber</name>
    <name type="common">Cork oak</name>
    <dbReference type="NCBI Taxonomy" id="58331"/>
    <lineage>
        <taxon>Eukaryota</taxon>
        <taxon>Viridiplantae</taxon>
        <taxon>Streptophyta</taxon>
        <taxon>Embryophyta</taxon>
        <taxon>Tracheophyta</taxon>
        <taxon>Spermatophyta</taxon>
        <taxon>Magnoliopsida</taxon>
        <taxon>eudicotyledons</taxon>
        <taxon>Gunneridae</taxon>
        <taxon>Pentapetalae</taxon>
        <taxon>rosids</taxon>
        <taxon>fabids</taxon>
        <taxon>Fagales</taxon>
        <taxon>Fagaceae</taxon>
        <taxon>Quercus</taxon>
    </lineage>
</organism>
<evidence type="ECO:0000313" key="1">
    <source>
        <dbReference type="EMBL" id="KAK7821478.1"/>
    </source>
</evidence>
<dbReference type="EMBL" id="PKMF04000701">
    <property type="protein sequence ID" value="KAK7821478.1"/>
    <property type="molecule type" value="Genomic_DNA"/>
</dbReference>
<comment type="caution">
    <text evidence="1">The sequence shown here is derived from an EMBL/GenBank/DDBJ whole genome shotgun (WGS) entry which is preliminary data.</text>
</comment>
<evidence type="ECO:0000313" key="2">
    <source>
        <dbReference type="Proteomes" id="UP000237347"/>
    </source>
</evidence>